<feature type="domain" description="RNA-binding S4" evidence="6">
    <location>
        <begin position="99"/>
        <end position="163"/>
    </location>
</feature>
<dbReference type="AlphaFoldDB" id="A0A3B1D2P7"/>
<dbReference type="InterPro" id="IPR036986">
    <property type="entry name" value="S4_RNA-bd_sf"/>
</dbReference>
<organism evidence="8">
    <name type="scientific">hydrothermal vent metagenome</name>
    <dbReference type="NCBI Taxonomy" id="652676"/>
    <lineage>
        <taxon>unclassified sequences</taxon>
        <taxon>metagenomes</taxon>
        <taxon>ecological metagenomes</taxon>
    </lineage>
</organism>
<dbReference type="PANTHER" id="PTHR11831">
    <property type="entry name" value="30S 40S RIBOSOMAL PROTEIN"/>
    <property type="match status" value="1"/>
</dbReference>
<dbReference type="EMBL" id="UOGJ01000120">
    <property type="protein sequence ID" value="VAX37166.1"/>
    <property type="molecule type" value="Genomic_DNA"/>
</dbReference>
<evidence type="ECO:0000256" key="4">
    <source>
        <dbReference type="ARBA" id="ARBA00022980"/>
    </source>
</evidence>
<accession>A0A3B1D2P7</accession>
<dbReference type="SUPFAM" id="SSF55174">
    <property type="entry name" value="Alpha-L RNA-binding motif"/>
    <property type="match status" value="1"/>
</dbReference>
<dbReference type="SMART" id="SM00363">
    <property type="entry name" value="S4"/>
    <property type="match status" value="1"/>
</dbReference>
<dbReference type="GO" id="GO:0006412">
    <property type="term" value="P:translation"/>
    <property type="evidence" value="ECO:0007669"/>
    <property type="project" value="InterPro"/>
</dbReference>
<dbReference type="Pfam" id="PF00163">
    <property type="entry name" value="Ribosomal_S4"/>
    <property type="match status" value="1"/>
</dbReference>
<dbReference type="GO" id="GO:0042274">
    <property type="term" value="P:ribosomal small subunit biogenesis"/>
    <property type="evidence" value="ECO:0007669"/>
    <property type="project" value="TreeGrafter"/>
</dbReference>
<dbReference type="InterPro" id="IPR001912">
    <property type="entry name" value="Ribosomal_uS4_N"/>
</dbReference>
<gene>
    <name evidence="8" type="ORF">MNBD_UNCLBAC01-772</name>
</gene>
<dbReference type="PROSITE" id="PS50889">
    <property type="entry name" value="S4"/>
    <property type="match status" value="1"/>
</dbReference>
<dbReference type="GO" id="GO:0015935">
    <property type="term" value="C:small ribosomal subunit"/>
    <property type="evidence" value="ECO:0007669"/>
    <property type="project" value="InterPro"/>
</dbReference>
<dbReference type="Pfam" id="PF01479">
    <property type="entry name" value="S4"/>
    <property type="match status" value="1"/>
</dbReference>
<dbReference type="FunFam" id="1.10.1050.10:FF:000001">
    <property type="entry name" value="30S ribosomal protein S4"/>
    <property type="match status" value="1"/>
</dbReference>
<evidence type="ECO:0000259" key="6">
    <source>
        <dbReference type="SMART" id="SM00363"/>
    </source>
</evidence>
<dbReference type="InterPro" id="IPR022801">
    <property type="entry name" value="Ribosomal_uS4"/>
</dbReference>
<name>A0A3B1D2P7_9ZZZZ</name>
<dbReference type="Gene3D" id="1.10.1050.10">
    <property type="entry name" value="Ribosomal Protein S4 Delta 41, Chain A, domain 1"/>
    <property type="match status" value="1"/>
</dbReference>
<dbReference type="GO" id="GO:0003735">
    <property type="term" value="F:structural constituent of ribosome"/>
    <property type="evidence" value="ECO:0007669"/>
    <property type="project" value="InterPro"/>
</dbReference>
<keyword evidence="5" id="KW-0687">Ribonucleoprotein</keyword>
<dbReference type="InterPro" id="IPR002942">
    <property type="entry name" value="S4_RNA-bd"/>
</dbReference>
<dbReference type="SMART" id="SM01390">
    <property type="entry name" value="Ribosomal_S4"/>
    <property type="match status" value="1"/>
</dbReference>
<dbReference type="HAMAP" id="MF_01306_B">
    <property type="entry name" value="Ribosomal_uS4_B"/>
    <property type="match status" value="1"/>
</dbReference>
<reference evidence="8" key="1">
    <citation type="submission" date="2018-06" db="EMBL/GenBank/DDBJ databases">
        <authorList>
            <person name="Zhirakovskaya E."/>
        </authorList>
    </citation>
    <scope>NUCLEOTIDE SEQUENCE</scope>
</reference>
<evidence type="ECO:0000256" key="2">
    <source>
        <dbReference type="ARBA" id="ARBA00022730"/>
    </source>
</evidence>
<protein>
    <submittedName>
        <fullName evidence="8">SSU ribosomal protein S4p (S9e) @ SSU ribosomal protein S4p (S9e), zinc-dependent</fullName>
    </submittedName>
</protein>
<feature type="domain" description="Small ribosomal subunit protein uS4 N-terminal" evidence="7">
    <location>
        <begin position="3"/>
        <end position="98"/>
    </location>
</feature>
<comment type="similarity">
    <text evidence="1">Belongs to the universal ribosomal protein uS4 family.</text>
</comment>
<evidence type="ECO:0000256" key="1">
    <source>
        <dbReference type="ARBA" id="ARBA00007465"/>
    </source>
</evidence>
<dbReference type="CDD" id="cd00165">
    <property type="entry name" value="S4"/>
    <property type="match status" value="1"/>
</dbReference>
<dbReference type="NCBIfam" id="TIGR01017">
    <property type="entry name" value="rpsD_bact"/>
    <property type="match status" value="1"/>
</dbReference>
<dbReference type="GO" id="GO:0019843">
    <property type="term" value="F:rRNA binding"/>
    <property type="evidence" value="ECO:0007669"/>
    <property type="project" value="UniProtKB-KW"/>
</dbReference>
<keyword evidence="3" id="KW-0694">RNA-binding</keyword>
<evidence type="ECO:0000259" key="7">
    <source>
        <dbReference type="SMART" id="SM01390"/>
    </source>
</evidence>
<evidence type="ECO:0000256" key="5">
    <source>
        <dbReference type="ARBA" id="ARBA00023274"/>
    </source>
</evidence>
<dbReference type="FunFam" id="3.10.290.10:FF:000001">
    <property type="entry name" value="30S ribosomal protein S4"/>
    <property type="match status" value="1"/>
</dbReference>
<dbReference type="PANTHER" id="PTHR11831:SF4">
    <property type="entry name" value="SMALL RIBOSOMAL SUBUNIT PROTEIN US4M"/>
    <property type="match status" value="1"/>
</dbReference>
<dbReference type="Gene3D" id="3.10.290.10">
    <property type="entry name" value="RNA-binding S4 domain"/>
    <property type="match status" value="1"/>
</dbReference>
<dbReference type="InterPro" id="IPR005709">
    <property type="entry name" value="Ribosomal_uS4_bac-type"/>
</dbReference>
<evidence type="ECO:0000256" key="3">
    <source>
        <dbReference type="ARBA" id="ARBA00022884"/>
    </source>
</evidence>
<keyword evidence="4 8" id="KW-0689">Ribosomal protein</keyword>
<keyword evidence="2" id="KW-0699">rRNA-binding</keyword>
<evidence type="ECO:0000313" key="8">
    <source>
        <dbReference type="EMBL" id="VAX37166.1"/>
    </source>
</evidence>
<dbReference type="NCBIfam" id="NF003717">
    <property type="entry name" value="PRK05327.1"/>
    <property type="match status" value="1"/>
</dbReference>
<sequence length="209" mass="24136">MGKYIGSSCRLCRREGEKLFLKGTRCSTHRCAVDRRAYPPGEHGTGRRTKMSNYGLQLREKQKVKRIYGLYEKQFRSYFAKAAHKKGVTGAILLQFLERRLDNVIYQLGFCTSRRQARQLVGHGFVFVNGGRVNIPSFLVKPEDEIFVKVTTKGLSLLKDNVETTKDRSVPEWLSVEKNQYKGKVARWPERTDIAFPVNEQLIVELYSR</sequence>
<proteinExistence type="inferred from homology"/>